<proteinExistence type="predicted"/>
<accession>A0ABZ1XD14</accession>
<dbReference type="EMBL" id="CP109011">
    <property type="protein sequence ID" value="WUT49320.1"/>
    <property type="molecule type" value="Genomic_DNA"/>
</dbReference>
<name>A0ABZ1XD14_9ACTN</name>
<dbReference type="InterPro" id="IPR038721">
    <property type="entry name" value="IS701-like_DDE_dom"/>
</dbReference>
<sequence length="129" mass="13407">MTAGGCELFDLVDALLCAEGPVTSPVDLTLVAEHRRGHGAMYEALTRARASCKGSSRPVARVVSQSAAGWLNWAAMNWAVSAVRGRRPAARSWAKARQMSAVPVGGSGLPSTAAVEEGERSTPACVRGS</sequence>
<feature type="domain" description="Transposase IS701-like DDE" evidence="2">
    <location>
        <begin position="10"/>
        <end position="100"/>
    </location>
</feature>
<evidence type="ECO:0000256" key="1">
    <source>
        <dbReference type="SAM" id="MobiDB-lite"/>
    </source>
</evidence>
<dbReference type="RefSeq" id="WP_329273264.1">
    <property type="nucleotide sequence ID" value="NZ_CP109011.1"/>
</dbReference>
<feature type="region of interest" description="Disordered" evidence="1">
    <location>
        <begin position="102"/>
        <end position="129"/>
    </location>
</feature>
<keyword evidence="4" id="KW-1185">Reference proteome</keyword>
<evidence type="ECO:0000259" key="2">
    <source>
        <dbReference type="Pfam" id="PF13546"/>
    </source>
</evidence>
<protein>
    <submittedName>
        <fullName evidence="3">Transposase</fullName>
    </submittedName>
</protein>
<dbReference type="Pfam" id="PF13546">
    <property type="entry name" value="DDE_5"/>
    <property type="match status" value="1"/>
</dbReference>
<organism evidence="3 4">
    <name type="scientific">Streptomyces pseudovenezuelae</name>
    <dbReference type="NCBI Taxonomy" id="67350"/>
    <lineage>
        <taxon>Bacteria</taxon>
        <taxon>Bacillati</taxon>
        <taxon>Actinomycetota</taxon>
        <taxon>Actinomycetes</taxon>
        <taxon>Kitasatosporales</taxon>
        <taxon>Streptomycetaceae</taxon>
        <taxon>Streptomyces</taxon>
        <taxon>Streptomyces aurantiacus group</taxon>
    </lineage>
</organism>
<gene>
    <name evidence="3" type="ORF">OG929_42945</name>
</gene>
<dbReference type="Proteomes" id="UP001432168">
    <property type="component" value="Chromosome"/>
</dbReference>
<reference evidence="3" key="1">
    <citation type="submission" date="2022-10" db="EMBL/GenBank/DDBJ databases">
        <title>The complete genomes of actinobacterial strains from the NBC collection.</title>
        <authorList>
            <person name="Joergensen T.S."/>
            <person name="Alvarez Arevalo M."/>
            <person name="Sterndorff E.B."/>
            <person name="Faurdal D."/>
            <person name="Vuksanovic O."/>
            <person name="Mourched A.-S."/>
            <person name="Charusanti P."/>
            <person name="Shaw S."/>
            <person name="Blin K."/>
            <person name="Weber T."/>
        </authorList>
    </citation>
    <scope>NUCLEOTIDE SEQUENCE</scope>
    <source>
        <strain evidence="3">NBC_00686</strain>
    </source>
</reference>
<evidence type="ECO:0000313" key="4">
    <source>
        <dbReference type="Proteomes" id="UP001432168"/>
    </source>
</evidence>
<evidence type="ECO:0000313" key="3">
    <source>
        <dbReference type="EMBL" id="WUT49320.1"/>
    </source>
</evidence>